<keyword evidence="1" id="KW-0929">Antimicrobial</keyword>
<evidence type="ECO:0000256" key="3">
    <source>
        <dbReference type="ARBA" id="ARBA00022734"/>
    </source>
</evidence>
<dbReference type="PANTHER" id="PTHR32080">
    <property type="entry name" value="ANTIFUNGAL PROTEIN GINKBILOBIN-2-LIKE"/>
    <property type="match status" value="1"/>
</dbReference>
<keyword evidence="3" id="KW-0430">Lectin</keyword>
<dbReference type="AlphaFoldDB" id="A0A8T2TMK4"/>
<dbReference type="Proteomes" id="UP000825935">
    <property type="component" value="Chromosome 12"/>
</dbReference>
<dbReference type="GO" id="GO:0009506">
    <property type="term" value="C:plasmodesma"/>
    <property type="evidence" value="ECO:0007669"/>
    <property type="project" value="TreeGrafter"/>
</dbReference>
<evidence type="ECO:0000256" key="7">
    <source>
        <dbReference type="ARBA" id="ARBA00023157"/>
    </source>
</evidence>
<dbReference type="PROSITE" id="PS51473">
    <property type="entry name" value="GNK2"/>
    <property type="match status" value="2"/>
</dbReference>
<dbReference type="OMA" id="LGMAQCT"/>
<dbReference type="InterPro" id="IPR038408">
    <property type="entry name" value="GNK2_sf"/>
</dbReference>
<evidence type="ECO:0000256" key="4">
    <source>
        <dbReference type="ARBA" id="ARBA00022821"/>
    </source>
</evidence>
<feature type="signal peptide" evidence="8">
    <location>
        <begin position="1"/>
        <end position="26"/>
    </location>
</feature>
<keyword evidence="12" id="KW-1185">Reference proteome</keyword>
<evidence type="ECO:0000256" key="8">
    <source>
        <dbReference type="SAM" id="SignalP"/>
    </source>
</evidence>
<keyword evidence="7" id="KW-1015">Disulfide bond</keyword>
<dbReference type="GO" id="GO:0042742">
    <property type="term" value="P:defense response to bacterium"/>
    <property type="evidence" value="ECO:0007669"/>
    <property type="project" value="UniProtKB-KW"/>
</dbReference>
<feature type="domain" description="Gnk2-homologous" evidence="9">
    <location>
        <begin position="141"/>
        <end position="251"/>
    </location>
</feature>
<evidence type="ECO:0000256" key="1">
    <source>
        <dbReference type="ARBA" id="ARBA00022529"/>
    </source>
</evidence>
<keyword evidence="8" id="KW-0732">Signal</keyword>
<dbReference type="Pfam" id="PF01657">
    <property type="entry name" value="Stress-antifung"/>
    <property type="match status" value="2"/>
</dbReference>
<reference evidence="11" key="1">
    <citation type="submission" date="2021-08" db="EMBL/GenBank/DDBJ databases">
        <title>WGS assembly of Ceratopteris richardii.</title>
        <authorList>
            <person name="Marchant D.B."/>
            <person name="Chen G."/>
            <person name="Jenkins J."/>
            <person name="Shu S."/>
            <person name="Leebens-Mack J."/>
            <person name="Grimwood J."/>
            <person name="Schmutz J."/>
            <person name="Soltis P."/>
            <person name="Soltis D."/>
            <person name="Chen Z.-H."/>
        </authorList>
    </citation>
    <scope>NUCLEOTIDE SEQUENCE</scope>
    <source>
        <strain evidence="11">Whitten #5841</strain>
        <tissue evidence="11">Leaf</tissue>
    </source>
</reference>
<dbReference type="EMBL" id="CM035417">
    <property type="protein sequence ID" value="KAH7422673.1"/>
    <property type="molecule type" value="Genomic_DNA"/>
</dbReference>
<dbReference type="EMBL" id="CM035417">
    <property type="protein sequence ID" value="KAH7422675.1"/>
    <property type="molecule type" value="Genomic_DNA"/>
</dbReference>
<dbReference type="CDD" id="cd23509">
    <property type="entry name" value="Gnk2-like"/>
    <property type="match status" value="2"/>
</dbReference>
<gene>
    <name evidence="10" type="ORF">KP509_12G019600</name>
    <name evidence="11" type="ORF">KP509_12G019700</name>
</gene>
<keyword evidence="2" id="KW-0295">Fungicide</keyword>
<feature type="domain" description="Gnk2-homologous" evidence="9">
    <location>
        <begin position="34"/>
        <end position="137"/>
    </location>
</feature>
<dbReference type="GO" id="GO:0031640">
    <property type="term" value="P:killing of cells of another organism"/>
    <property type="evidence" value="ECO:0007669"/>
    <property type="project" value="UniProtKB-KW"/>
</dbReference>
<name>A0A8T2TMK4_CERRI</name>
<evidence type="ECO:0000256" key="2">
    <source>
        <dbReference type="ARBA" id="ARBA00022577"/>
    </source>
</evidence>
<evidence type="ECO:0000256" key="6">
    <source>
        <dbReference type="ARBA" id="ARBA00023035"/>
    </source>
</evidence>
<evidence type="ECO:0000256" key="5">
    <source>
        <dbReference type="ARBA" id="ARBA00023022"/>
    </source>
</evidence>
<dbReference type="InterPro" id="IPR051378">
    <property type="entry name" value="Cell2Cell_Antifungal"/>
</dbReference>
<dbReference type="OrthoDB" id="1926347at2759"/>
<evidence type="ECO:0000313" key="10">
    <source>
        <dbReference type="EMBL" id="KAH7422673.1"/>
    </source>
</evidence>
<accession>A0A8T2TMK4</accession>
<evidence type="ECO:0000313" key="12">
    <source>
        <dbReference type="Proteomes" id="UP000825935"/>
    </source>
</evidence>
<sequence length="253" mass="27664">MTMNLSRLSALLCLAFMLLIVPPIAATSKSYDDLSDVYILCNTQNYTAGDAFDNQLKASLTSLQQLAQRRSSYRLLQIRGPGITLMTSFQCRGDLSPSKCSECVTAAVQTASSSCPSSIGSRVQKNGCFFRYEQYSYNVEDSSVVVELCNTQKNTDPYFKNQVQGIVSRVISSAPRHKNLFASASVSLASQKGSSAASKLYALAQCQGYLSPGQCADCLTAHSSSWQDCDAAVGSQIHSVSCYYRFETYPFFY</sequence>
<keyword evidence="5" id="KW-0044">Antibiotic</keyword>
<keyword evidence="6" id="KW-0465">Mannose-binding</keyword>
<proteinExistence type="predicted"/>
<organism evidence="11 12">
    <name type="scientific">Ceratopteris richardii</name>
    <name type="common">Triangle waterfern</name>
    <dbReference type="NCBI Taxonomy" id="49495"/>
    <lineage>
        <taxon>Eukaryota</taxon>
        <taxon>Viridiplantae</taxon>
        <taxon>Streptophyta</taxon>
        <taxon>Embryophyta</taxon>
        <taxon>Tracheophyta</taxon>
        <taxon>Polypodiopsida</taxon>
        <taxon>Polypodiidae</taxon>
        <taxon>Polypodiales</taxon>
        <taxon>Pteridineae</taxon>
        <taxon>Pteridaceae</taxon>
        <taxon>Parkerioideae</taxon>
        <taxon>Ceratopteris</taxon>
    </lineage>
</organism>
<keyword evidence="4" id="KW-0611">Plant defense</keyword>
<evidence type="ECO:0000313" key="11">
    <source>
        <dbReference type="EMBL" id="KAH7422675.1"/>
    </source>
</evidence>
<dbReference type="GO" id="GO:0050832">
    <property type="term" value="P:defense response to fungus"/>
    <property type="evidence" value="ECO:0007669"/>
    <property type="project" value="UniProtKB-KW"/>
</dbReference>
<comment type="caution">
    <text evidence="11">The sequence shown here is derived from an EMBL/GenBank/DDBJ whole genome shotgun (WGS) entry which is preliminary data.</text>
</comment>
<protein>
    <recommendedName>
        <fullName evidence="9">Gnk2-homologous domain-containing protein</fullName>
    </recommendedName>
</protein>
<dbReference type="GO" id="GO:0005537">
    <property type="term" value="F:D-mannose binding"/>
    <property type="evidence" value="ECO:0007669"/>
    <property type="project" value="UniProtKB-KW"/>
</dbReference>
<dbReference type="InterPro" id="IPR002902">
    <property type="entry name" value="GNK2"/>
</dbReference>
<dbReference type="PANTHER" id="PTHR32080:SF54">
    <property type="entry name" value="GNK2-HOMOLOGOUS DOMAIN-CONTAINING PROTEIN"/>
    <property type="match status" value="1"/>
</dbReference>
<feature type="chain" id="PRO_5036435724" description="Gnk2-homologous domain-containing protein" evidence="8">
    <location>
        <begin position="27"/>
        <end position="253"/>
    </location>
</feature>
<evidence type="ECO:0000259" key="9">
    <source>
        <dbReference type="PROSITE" id="PS51473"/>
    </source>
</evidence>
<dbReference type="Gene3D" id="3.30.430.20">
    <property type="entry name" value="Gnk2 domain, C-X8-C-X2-C motif"/>
    <property type="match status" value="2"/>
</dbReference>